<proteinExistence type="predicted"/>
<evidence type="ECO:0000313" key="2">
    <source>
        <dbReference type="Proteomes" id="UP000191691"/>
    </source>
</evidence>
<dbReference type="OMA" id="LFCANIG"/>
<dbReference type="STRING" id="60175.A0A1V6X8W8"/>
<organism evidence="1 2">
    <name type="scientific">Penicillium nalgiovense</name>
    <dbReference type="NCBI Taxonomy" id="60175"/>
    <lineage>
        <taxon>Eukaryota</taxon>
        <taxon>Fungi</taxon>
        <taxon>Dikarya</taxon>
        <taxon>Ascomycota</taxon>
        <taxon>Pezizomycotina</taxon>
        <taxon>Eurotiomycetes</taxon>
        <taxon>Eurotiomycetidae</taxon>
        <taxon>Eurotiales</taxon>
        <taxon>Aspergillaceae</taxon>
        <taxon>Penicillium</taxon>
    </lineage>
</organism>
<gene>
    <name evidence="1" type="ORF">PENNAL_c0104G00886</name>
</gene>
<comment type="caution">
    <text evidence="1">The sequence shown here is derived from an EMBL/GenBank/DDBJ whole genome shotgun (WGS) entry which is preliminary data.</text>
</comment>
<accession>A0A1V6X8W8</accession>
<dbReference type="AlphaFoldDB" id="A0A1V6X8W8"/>
<protein>
    <submittedName>
        <fullName evidence="1">Uncharacterized protein</fullName>
    </submittedName>
</protein>
<evidence type="ECO:0000313" key="1">
    <source>
        <dbReference type="EMBL" id="OQE71571.1"/>
    </source>
</evidence>
<dbReference type="Proteomes" id="UP000191691">
    <property type="component" value="Unassembled WGS sequence"/>
</dbReference>
<sequence length="311" mass="34977">MDHPTSPSPCDRPAKRQCRVFHDLEDENKLQSRPQQSSDGAPIEAELLDLYFCMWGCYVVKSAEKMRLDDEQRQLQDLNEWLASDSDILLQLCDEQALILWDRKRAVQALCNGVVSALQASDPKAFHFCYLLPPAPNIIPFLEAHTAAGEVPLGLIKFLLSLRHSVPPNPRRIATFYTLYFTTSLRRRVLKQNARIEQEWSVPVVSMLFCANIGIPTPLPCLATDSRKPQQILSDAGDPAGYETSGTSMLEWLFHPTYDKLSAFKWTGPGPLSMSTQASDIFLHMSAFAFPKEVHSVEFRLGDVTGKLARV</sequence>
<name>A0A1V6X8W8_PENNA</name>
<dbReference type="EMBL" id="MOOB01000104">
    <property type="protein sequence ID" value="OQE71571.1"/>
    <property type="molecule type" value="Genomic_DNA"/>
</dbReference>
<keyword evidence="2" id="KW-1185">Reference proteome</keyword>
<reference evidence="2" key="1">
    <citation type="journal article" date="2017" name="Nat. Microbiol.">
        <title>Global analysis of biosynthetic gene clusters reveals vast potential of secondary metabolite production in Penicillium species.</title>
        <authorList>
            <person name="Nielsen J.C."/>
            <person name="Grijseels S."/>
            <person name="Prigent S."/>
            <person name="Ji B."/>
            <person name="Dainat J."/>
            <person name="Nielsen K.F."/>
            <person name="Frisvad J.C."/>
            <person name="Workman M."/>
            <person name="Nielsen J."/>
        </authorList>
    </citation>
    <scope>NUCLEOTIDE SEQUENCE [LARGE SCALE GENOMIC DNA]</scope>
    <source>
        <strain evidence="2">IBT 13039</strain>
    </source>
</reference>